<protein>
    <submittedName>
        <fullName evidence="1">Uncharacterized protein</fullName>
    </submittedName>
</protein>
<comment type="caution">
    <text evidence="1">The sequence shown here is derived from an EMBL/GenBank/DDBJ whole genome shotgun (WGS) entry which is preliminary data.</text>
</comment>
<evidence type="ECO:0000313" key="1">
    <source>
        <dbReference type="EMBL" id="MBW4361024.1"/>
    </source>
</evidence>
<keyword evidence="2" id="KW-1185">Reference proteome</keyword>
<dbReference type="RefSeq" id="WP_219317505.1">
    <property type="nucleotide sequence ID" value="NZ_JAHWYN010000008.1"/>
</dbReference>
<proteinExistence type="predicted"/>
<sequence>MNIEANDLRGNWYNNEFIVYSFYPQDKNSTDLKCSINMHNDGKLIYDGDVSLEKNIDNNSYILTAGEHIFEIKGLNKATNSMSIYSNDFGNIEVDKK</sequence>
<reference evidence="1 2" key="1">
    <citation type="submission" date="2021-07" db="EMBL/GenBank/DDBJ databases">
        <title>Flavobacterium sp. nov. isolated from sediment on the Taihu Lake.</title>
        <authorList>
            <person name="Qu J.-H."/>
        </authorList>
    </citation>
    <scope>NUCLEOTIDE SEQUENCE [LARGE SCALE GENOMIC DNA]</scope>
    <source>
        <strain evidence="1 2">NAS39</strain>
    </source>
</reference>
<accession>A0ABS6XYS7</accession>
<name>A0ABS6XYS7_9FLAO</name>
<organism evidence="1 2">
    <name type="scientific">Flavobacterium taihuense</name>
    <dbReference type="NCBI Taxonomy" id="2857508"/>
    <lineage>
        <taxon>Bacteria</taxon>
        <taxon>Pseudomonadati</taxon>
        <taxon>Bacteroidota</taxon>
        <taxon>Flavobacteriia</taxon>
        <taxon>Flavobacteriales</taxon>
        <taxon>Flavobacteriaceae</taxon>
        <taxon>Flavobacterium</taxon>
    </lineage>
</organism>
<dbReference type="Proteomes" id="UP000812031">
    <property type="component" value="Unassembled WGS sequence"/>
</dbReference>
<gene>
    <name evidence="1" type="ORF">KZH69_11065</name>
</gene>
<evidence type="ECO:0000313" key="2">
    <source>
        <dbReference type="Proteomes" id="UP000812031"/>
    </source>
</evidence>
<dbReference type="EMBL" id="JAHWYN010000008">
    <property type="protein sequence ID" value="MBW4361024.1"/>
    <property type="molecule type" value="Genomic_DNA"/>
</dbReference>